<dbReference type="InterPro" id="IPR001944">
    <property type="entry name" value="Glycoside_Hdrlase_35"/>
</dbReference>
<evidence type="ECO:0000259" key="10">
    <source>
        <dbReference type="SMART" id="SM00322"/>
    </source>
</evidence>
<dbReference type="GO" id="GO:0005975">
    <property type="term" value="P:carbohydrate metabolic process"/>
    <property type="evidence" value="ECO:0007669"/>
    <property type="project" value="InterPro"/>
</dbReference>
<evidence type="ECO:0000256" key="7">
    <source>
        <dbReference type="RuleBase" id="RU000675"/>
    </source>
</evidence>
<evidence type="ECO:0000256" key="3">
    <source>
        <dbReference type="ARBA" id="ARBA00022801"/>
    </source>
</evidence>
<dbReference type="PRINTS" id="PR00742">
    <property type="entry name" value="GLHYDRLASE35"/>
</dbReference>
<dbReference type="SMART" id="SM00322">
    <property type="entry name" value="KH"/>
    <property type="match status" value="3"/>
</dbReference>
<dbReference type="Gene3D" id="2.60.120.260">
    <property type="entry name" value="Galactose-binding domain-like"/>
    <property type="match status" value="2"/>
</dbReference>
<dbReference type="InterPro" id="IPR004087">
    <property type="entry name" value="KH_dom"/>
</dbReference>
<dbReference type="Pfam" id="PF01301">
    <property type="entry name" value="Glyco_hydro_35"/>
    <property type="match status" value="1"/>
</dbReference>
<dbReference type="InterPro" id="IPR008979">
    <property type="entry name" value="Galactose-bd-like_sf"/>
</dbReference>
<sequence>MANDIASDTMDDNKDSEGNAATMQGTISAGQKRTRDERGGPALKKAHVSDTEDNMVQVKVLIPSAAVGALIGKGGETMRNLKSESGCRLQMSKNQEVYPGTNERICLVKGKIASVLKVSDVILEKIREKVDNNTPSDIFDHKGMERKNEMKLVVPNTSAGMVIGKSGARIKEIREQTGANIQVYPKAGSQEAKVSQERIITIAAEQDEVLMDALQRVLEKVAADPQHAMATAPDHKDDSFGPASGLLHGIGGGVQGQTIQPFDFNNRSQNAPQFGGAPTVQQNHFGQISHGAAQVWQPNQQRALEATYAAPVKDLYQQNNMAGFKFNPMQGLGNNELLAFLDSLQSTLRTSGFNETSVAEVMQAMQILAKYNIMGLGLGLGVAAMAQMRTNETPSLTPSQALSQPQRFETTNLAGTTATVDSPDRRFAGGTGGGSNAAGGAAGAATGGGQNDLSKSLSGVGGVLIDVLSQNKQNSSSSSGQNFAASVIKEKIIDNNHIDLEIPDTIVGAILGPRAKTLAEIQHLSGCKVEVHKRGTAAGQGNRLVSLTGDVDCIRNGRMMIDKVINDEQMRRNQQAQNNARGGFPKKMLISNGEFYEMPTSMKYFWFAVILEYIFICQKIFSHLTDSSYPSFAIDYQNDTFLLNGKPFRYISGSIHYFRVHPYYWNDRLQRIRAAGLNAIQMYIPWNFHEIYSGRYLFNGQRNITHFIELAAANQLFVLVRIGPYICAEWENGGLPWWLIHKYGDIYQRTSDKRFLNEVEFWFNVLLPMLNKQLLKNGGPILMVQVENEYGSHYACDQEYMKRLSDMVRYHLGSDVVQYTTDGSTESHLKCGTTSGAYPTIDFGPTSRQNVDAYFIAQRLYAPHGPLVNSEFYPGWLVLWGQDHQKLPSIPEIIDTADYMYHLGANINFYMFHGGTNFGYWNGAEVIAPVITSYDYTAPLTEAGDITPKYMKIRNWLANISDWPYKPGDLPRDNLKIGYGSVKLKKVISLGKNFWELVAENQDCRKTKYPLSFEQLQHPFGFVMYYTTLKFGGTNLTIPITKDRSYVLIDNELQGVLVYRSGIYWKHWIDVEGARIGAKLGILVENQGRQTIPTINDFKGGSEIGLYMGHFYANYLADTFFNPTGWGKGQLFINGHNIGRYWPSIGPQITLYVPKPYLKHHNTIIMLELEKSGNCHNQFCTINFIDYPIFNFTESKNYHA</sequence>
<dbReference type="InterPro" id="IPR017853">
    <property type="entry name" value="GH"/>
</dbReference>
<evidence type="ECO:0000313" key="12">
    <source>
        <dbReference type="Proteomes" id="UP000242913"/>
    </source>
</evidence>
<accession>A0A238C4B9</accession>
<keyword evidence="4" id="KW-0325">Glycoprotein</keyword>
<feature type="compositionally biased region" description="Polar residues" evidence="9">
    <location>
        <begin position="19"/>
        <end position="31"/>
    </location>
</feature>
<dbReference type="SUPFAM" id="SSF54791">
    <property type="entry name" value="Eukaryotic type KH-domain (KH-domain type I)"/>
    <property type="match status" value="3"/>
</dbReference>
<keyword evidence="2" id="KW-0732">Signal</keyword>
<dbReference type="SUPFAM" id="SSF51445">
    <property type="entry name" value="(Trans)glycosidases"/>
    <property type="match status" value="1"/>
</dbReference>
<dbReference type="Pfam" id="PF21467">
    <property type="entry name" value="BetaGal_gal-bd"/>
    <property type="match status" value="1"/>
</dbReference>
<dbReference type="EMBL" id="KZ269978">
    <property type="protein sequence ID" value="OZC12214.1"/>
    <property type="molecule type" value="Genomic_DNA"/>
</dbReference>
<evidence type="ECO:0000256" key="1">
    <source>
        <dbReference type="ARBA" id="ARBA00009809"/>
    </source>
</evidence>
<reference evidence="11 12" key="1">
    <citation type="submission" date="2015-12" db="EMBL/GenBank/DDBJ databases">
        <title>Draft genome of the nematode, Onchocerca flexuosa.</title>
        <authorList>
            <person name="Mitreva M."/>
        </authorList>
    </citation>
    <scope>NUCLEOTIDE SEQUENCE [LARGE SCALE GENOMIC DNA]</scope>
    <source>
        <strain evidence="11">Red Deer</strain>
    </source>
</reference>
<dbReference type="FunFam" id="3.20.20.80:FF:000017">
    <property type="entry name" value="Beta-galactosidase"/>
    <property type="match status" value="1"/>
</dbReference>
<feature type="domain" description="K Homology" evidence="10">
    <location>
        <begin position="54"/>
        <end position="127"/>
    </location>
</feature>
<dbReference type="OrthoDB" id="1657402at2759"/>
<dbReference type="InterPro" id="IPR048913">
    <property type="entry name" value="BetaGal_gal-bd"/>
</dbReference>
<evidence type="ECO:0000256" key="6">
    <source>
        <dbReference type="PROSITE-ProRule" id="PRU00117"/>
    </source>
</evidence>
<dbReference type="PANTHER" id="PTHR23421">
    <property type="entry name" value="BETA-GALACTOSIDASE RELATED"/>
    <property type="match status" value="1"/>
</dbReference>
<dbReference type="InterPro" id="IPR019801">
    <property type="entry name" value="Glyco_hydro_35_CS"/>
</dbReference>
<dbReference type="PROSITE" id="PS01182">
    <property type="entry name" value="GLYCOSYL_HYDROL_F35"/>
    <property type="match status" value="1"/>
</dbReference>
<dbReference type="SUPFAM" id="SSF49785">
    <property type="entry name" value="Galactose-binding domain-like"/>
    <property type="match status" value="1"/>
</dbReference>
<protein>
    <recommendedName>
        <fullName evidence="7">Beta-galactosidase</fullName>
        <ecNumber evidence="7">3.2.1.23</ecNumber>
    </recommendedName>
</protein>
<dbReference type="GO" id="GO:0004565">
    <property type="term" value="F:beta-galactosidase activity"/>
    <property type="evidence" value="ECO:0007669"/>
    <property type="project" value="UniProtKB-EC"/>
</dbReference>
<feature type="domain" description="K Homology" evidence="10">
    <location>
        <begin position="146"/>
        <end position="222"/>
    </location>
</feature>
<gene>
    <name evidence="11" type="ORF">X798_00735</name>
</gene>
<dbReference type="InterPro" id="IPR047275">
    <property type="entry name" value="KH-I_NOVA_rpt1"/>
</dbReference>
<keyword evidence="3 7" id="KW-0378">Hydrolase</keyword>
<feature type="region of interest" description="Disordered" evidence="9">
    <location>
        <begin position="393"/>
        <end position="449"/>
    </location>
</feature>
<dbReference type="InterPro" id="IPR047276">
    <property type="entry name" value="KH-I_NOVA_rpt2"/>
</dbReference>
<dbReference type="InterPro" id="IPR031330">
    <property type="entry name" value="Gly_Hdrlase_35_cat"/>
</dbReference>
<dbReference type="InterPro" id="IPR048912">
    <property type="entry name" value="BetaGal1-like_ABD1"/>
</dbReference>
<feature type="region of interest" description="Disordered" evidence="9">
    <location>
        <begin position="1"/>
        <end position="50"/>
    </location>
</feature>
<dbReference type="CDD" id="cd22436">
    <property type="entry name" value="KH-I_NOVA_rpt2"/>
    <property type="match status" value="1"/>
</dbReference>
<dbReference type="PROSITE" id="PS50084">
    <property type="entry name" value="KH_TYPE_1"/>
    <property type="match status" value="3"/>
</dbReference>
<dbReference type="Pfam" id="PF00013">
    <property type="entry name" value="KH_1"/>
    <property type="match status" value="3"/>
</dbReference>
<comment type="catalytic activity">
    <reaction evidence="7">
        <text>Hydrolysis of terminal non-reducing beta-D-galactose residues in beta-D-galactosides.</text>
        <dbReference type="EC" id="3.2.1.23"/>
    </reaction>
</comment>
<evidence type="ECO:0000256" key="8">
    <source>
        <dbReference type="RuleBase" id="RU003679"/>
    </source>
</evidence>
<dbReference type="Pfam" id="PF21317">
    <property type="entry name" value="BetaGal_ABD_1"/>
    <property type="match status" value="1"/>
</dbReference>
<dbReference type="InterPro" id="IPR004088">
    <property type="entry name" value="KH_dom_type_1"/>
</dbReference>
<proteinExistence type="inferred from homology"/>
<evidence type="ECO:0000256" key="9">
    <source>
        <dbReference type="SAM" id="MobiDB-lite"/>
    </source>
</evidence>
<dbReference type="Gene3D" id="3.30.1370.10">
    <property type="entry name" value="K Homology domain, type 1"/>
    <property type="match status" value="3"/>
</dbReference>
<keyword evidence="6" id="KW-0694">RNA-binding</keyword>
<organism evidence="11 12">
    <name type="scientific">Onchocerca flexuosa</name>
    <dbReference type="NCBI Taxonomy" id="387005"/>
    <lineage>
        <taxon>Eukaryota</taxon>
        <taxon>Metazoa</taxon>
        <taxon>Ecdysozoa</taxon>
        <taxon>Nematoda</taxon>
        <taxon>Chromadorea</taxon>
        <taxon>Rhabditida</taxon>
        <taxon>Spirurina</taxon>
        <taxon>Spiruromorpha</taxon>
        <taxon>Filarioidea</taxon>
        <taxon>Onchocercidae</taxon>
        <taxon>Onchocerca</taxon>
    </lineage>
</organism>
<feature type="compositionally biased region" description="Polar residues" evidence="9">
    <location>
        <begin position="393"/>
        <end position="420"/>
    </location>
</feature>
<evidence type="ECO:0000256" key="2">
    <source>
        <dbReference type="ARBA" id="ARBA00022729"/>
    </source>
</evidence>
<dbReference type="CDD" id="cd22435">
    <property type="entry name" value="KH-I_NOVA_rpt1"/>
    <property type="match status" value="1"/>
</dbReference>
<dbReference type="Proteomes" id="UP000242913">
    <property type="component" value="Unassembled WGS sequence"/>
</dbReference>
<evidence type="ECO:0000256" key="4">
    <source>
        <dbReference type="ARBA" id="ARBA00023180"/>
    </source>
</evidence>
<feature type="domain" description="K Homology" evidence="10">
    <location>
        <begin position="494"/>
        <end position="566"/>
    </location>
</feature>
<dbReference type="InterPro" id="IPR036612">
    <property type="entry name" value="KH_dom_type_1_sf"/>
</dbReference>
<dbReference type="AlphaFoldDB" id="A0A238C4B9"/>
<name>A0A238C4B9_9BILA</name>
<keyword evidence="5 7" id="KW-0326">Glycosidase</keyword>
<keyword evidence="12" id="KW-1185">Reference proteome</keyword>
<dbReference type="EC" id="3.2.1.23" evidence="7"/>
<comment type="similarity">
    <text evidence="1 8">Belongs to the glycosyl hydrolase 35 family.</text>
</comment>
<evidence type="ECO:0000313" key="11">
    <source>
        <dbReference type="EMBL" id="OZC12214.1"/>
    </source>
</evidence>
<evidence type="ECO:0000256" key="5">
    <source>
        <dbReference type="ARBA" id="ARBA00023295"/>
    </source>
</evidence>
<dbReference type="GO" id="GO:0003723">
    <property type="term" value="F:RNA binding"/>
    <property type="evidence" value="ECO:0007669"/>
    <property type="project" value="UniProtKB-UniRule"/>
</dbReference>
<dbReference type="Gene3D" id="3.20.20.80">
    <property type="entry name" value="Glycosidases"/>
    <property type="match status" value="1"/>
</dbReference>
<feature type="compositionally biased region" description="Gly residues" evidence="9">
    <location>
        <begin position="429"/>
        <end position="449"/>
    </location>
</feature>